<evidence type="ECO:0000256" key="12">
    <source>
        <dbReference type="PIRSR" id="PIRSR000178-1"/>
    </source>
</evidence>
<dbReference type="PANTHER" id="PTHR10978">
    <property type="entry name" value="SUCCINATE DEHYDROGENASE CYTOCHROME B560 SUBUNIT"/>
    <property type="match status" value="1"/>
</dbReference>
<dbReference type="GO" id="GO:0016020">
    <property type="term" value="C:membrane"/>
    <property type="evidence" value="ECO:0007669"/>
    <property type="project" value="UniProtKB-SubCell"/>
</dbReference>
<dbReference type="GO" id="GO:0006099">
    <property type="term" value="P:tricarboxylic acid cycle"/>
    <property type="evidence" value="ECO:0007669"/>
    <property type="project" value="InterPro"/>
</dbReference>
<evidence type="ECO:0000256" key="8">
    <source>
        <dbReference type="ARBA" id="ARBA00022989"/>
    </source>
</evidence>
<dbReference type="PIRSF" id="PIRSF000178">
    <property type="entry name" value="SDH_cyt_b560"/>
    <property type="match status" value="1"/>
</dbReference>
<evidence type="ECO:0000256" key="2">
    <source>
        <dbReference type="ARBA" id="ARBA00004141"/>
    </source>
</evidence>
<keyword evidence="7 12" id="KW-0479">Metal-binding</keyword>
<dbReference type="RefSeq" id="WP_109794045.1">
    <property type="nucleotide sequence ID" value="NZ_PHIG01000037.1"/>
</dbReference>
<feature type="transmembrane region" description="Helical" evidence="13">
    <location>
        <begin position="102"/>
        <end position="128"/>
    </location>
</feature>
<reference evidence="14 15" key="1">
    <citation type="submission" date="2017-11" db="EMBL/GenBank/DDBJ databases">
        <title>Draft genome sequence of Rhizobiales bacterium SY3-13.</title>
        <authorList>
            <person name="Sun C."/>
        </authorList>
    </citation>
    <scope>NUCLEOTIDE SEQUENCE [LARGE SCALE GENOMIC DNA]</scope>
    <source>
        <strain evidence="14 15">SY3-13</strain>
    </source>
</reference>
<evidence type="ECO:0000313" key="15">
    <source>
        <dbReference type="Proteomes" id="UP000229498"/>
    </source>
</evidence>
<dbReference type="Pfam" id="PF01127">
    <property type="entry name" value="Sdh_cyt"/>
    <property type="match status" value="1"/>
</dbReference>
<dbReference type="GO" id="GO:0046872">
    <property type="term" value="F:metal ion binding"/>
    <property type="evidence" value="ECO:0007669"/>
    <property type="project" value="UniProtKB-KW"/>
</dbReference>
<dbReference type="GO" id="GO:0009055">
    <property type="term" value="F:electron transfer activity"/>
    <property type="evidence" value="ECO:0007669"/>
    <property type="project" value="InterPro"/>
</dbReference>
<keyword evidence="10 13" id="KW-0472">Membrane</keyword>
<evidence type="ECO:0000256" key="6">
    <source>
        <dbReference type="ARBA" id="ARBA00022692"/>
    </source>
</evidence>
<dbReference type="InterPro" id="IPR000701">
    <property type="entry name" value="SuccDH_FuR_B_TM-su"/>
</dbReference>
<evidence type="ECO:0000256" key="11">
    <source>
        <dbReference type="ARBA" id="ARBA00025912"/>
    </source>
</evidence>
<dbReference type="AlphaFoldDB" id="A0A2M9G033"/>
<comment type="cofactor">
    <cofactor evidence="12">
        <name>heme</name>
        <dbReference type="ChEBI" id="CHEBI:30413"/>
    </cofactor>
    <text evidence="12">The heme is bound between the two transmembrane subunits.</text>
</comment>
<keyword evidence="9 12" id="KW-0408">Iron</keyword>
<dbReference type="Gene3D" id="1.20.1300.10">
    <property type="entry name" value="Fumarate reductase/succinate dehydrogenase, transmembrane subunit"/>
    <property type="match status" value="1"/>
</dbReference>
<accession>A0A2M9G033</accession>
<dbReference type="InterPro" id="IPR018495">
    <property type="entry name" value="Succ_DH_cyt_bsu_CS"/>
</dbReference>
<gene>
    <name evidence="14" type="primary">sdhC</name>
    <name evidence="14" type="ORF">CVT23_14200</name>
</gene>
<dbReference type="PROSITE" id="PS01001">
    <property type="entry name" value="SDH_CYT_2"/>
    <property type="match status" value="1"/>
</dbReference>
<evidence type="ECO:0000256" key="9">
    <source>
        <dbReference type="ARBA" id="ARBA00023004"/>
    </source>
</evidence>
<evidence type="ECO:0000256" key="1">
    <source>
        <dbReference type="ARBA" id="ARBA00004050"/>
    </source>
</evidence>
<dbReference type="InterPro" id="IPR014314">
    <property type="entry name" value="Succ_DH_cytb556"/>
</dbReference>
<evidence type="ECO:0000256" key="7">
    <source>
        <dbReference type="ARBA" id="ARBA00022723"/>
    </source>
</evidence>
<dbReference type="CDD" id="cd03499">
    <property type="entry name" value="SQR_TypeC_SdhC"/>
    <property type="match status" value="1"/>
</dbReference>
<sequence>MANTNRPLSPHLQVYDMLQITALMSILHRITGVFLGLGMLLVIWWLVALASGPEYYTYVLGVAGSWIGRLVLFGFTAALFYHLCNGIRHLFWDAGRGFEIPAVYRSGWTVVIASLVLTVLAWVAAYAYGG</sequence>
<evidence type="ECO:0000256" key="10">
    <source>
        <dbReference type="ARBA" id="ARBA00023136"/>
    </source>
</evidence>
<comment type="function">
    <text evidence="1">Membrane-anchoring subunit of succinate dehydrogenase (SDH).</text>
</comment>
<dbReference type="EMBL" id="PHIG01000037">
    <property type="protein sequence ID" value="PJK29066.1"/>
    <property type="molecule type" value="Genomic_DNA"/>
</dbReference>
<dbReference type="InterPro" id="IPR034804">
    <property type="entry name" value="SQR/QFR_C/D"/>
</dbReference>
<dbReference type="SUPFAM" id="SSF81343">
    <property type="entry name" value="Fumarate reductase respiratory complex transmembrane subunits"/>
    <property type="match status" value="1"/>
</dbReference>
<comment type="subunit">
    <text evidence="11">Part of an enzyme complex containing four subunits: a flavoprotein, an iron-sulfur protein, plus two membrane-anchoring proteins, SdhC and SdhD. The complex can form homotrimers.</text>
</comment>
<feature type="transmembrane region" description="Helical" evidence="13">
    <location>
        <begin position="55"/>
        <end position="81"/>
    </location>
</feature>
<dbReference type="PANTHER" id="PTHR10978:SF5">
    <property type="entry name" value="SUCCINATE DEHYDROGENASE CYTOCHROME B560 SUBUNIT, MITOCHONDRIAL"/>
    <property type="match status" value="1"/>
</dbReference>
<comment type="similarity">
    <text evidence="3">Belongs to the cytochrome b560 family.</text>
</comment>
<keyword evidence="6 13" id="KW-0812">Transmembrane</keyword>
<keyword evidence="8 13" id="KW-1133">Transmembrane helix</keyword>
<name>A0A2M9G033_9PROT</name>
<feature type="transmembrane region" description="Helical" evidence="13">
    <location>
        <begin position="26"/>
        <end position="49"/>
    </location>
</feature>
<dbReference type="OrthoDB" id="9799441at2"/>
<dbReference type="Proteomes" id="UP000229498">
    <property type="component" value="Unassembled WGS sequence"/>
</dbReference>
<keyword evidence="5 12" id="KW-0349">Heme</keyword>
<evidence type="ECO:0000313" key="14">
    <source>
        <dbReference type="EMBL" id="PJK29066.1"/>
    </source>
</evidence>
<evidence type="ECO:0000256" key="5">
    <source>
        <dbReference type="ARBA" id="ARBA00022617"/>
    </source>
</evidence>
<evidence type="ECO:0000256" key="4">
    <source>
        <dbReference type="ARBA" id="ARBA00020076"/>
    </source>
</evidence>
<dbReference type="NCBIfam" id="TIGR02970">
    <property type="entry name" value="succ_dehyd_cytB"/>
    <property type="match status" value="1"/>
</dbReference>
<proteinExistence type="inferred from homology"/>
<feature type="binding site" description="axial binding residue" evidence="12">
    <location>
        <position position="82"/>
    </location>
    <ligand>
        <name>heme</name>
        <dbReference type="ChEBI" id="CHEBI:30413"/>
        <note>ligand shared with second transmembrane subunit</note>
    </ligand>
    <ligandPart>
        <name>Fe</name>
        <dbReference type="ChEBI" id="CHEBI:18248"/>
    </ligandPart>
</feature>
<evidence type="ECO:0000256" key="3">
    <source>
        <dbReference type="ARBA" id="ARBA00007244"/>
    </source>
</evidence>
<evidence type="ECO:0000256" key="13">
    <source>
        <dbReference type="SAM" id="Phobius"/>
    </source>
</evidence>
<keyword evidence="15" id="KW-1185">Reference proteome</keyword>
<comment type="caution">
    <text evidence="14">The sequence shown here is derived from an EMBL/GenBank/DDBJ whole genome shotgun (WGS) entry which is preliminary data.</text>
</comment>
<organism evidence="14 15">
    <name type="scientific">Minwuia thermotolerans</name>
    <dbReference type="NCBI Taxonomy" id="2056226"/>
    <lineage>
        <taxon>Bacteria</taxon>
        <taxon>Pseudomonadati</taxon>
        <taxon>Pseudomonadota</taxon>
        <taxon>Alphaproteobacteria</taxon>
        <taxon>Minwuiales</taxon>
        <taxon>Minwuiaceae</taxon>
        <taxon>Minwuia</taxon>
    </lineage>
</organism>
<protein>
    <recommendedName>
        <fullName evidence="4">Succinate dehydrogenase cytochrome b556 subunit</fullName>
    </recommendedName>
</protein>
<comment type="subcellular location">
    <subcellularLocation>
        <location evidence="2">Membrane</location>
        <topology evidence="2">Multi-pass membrane protein</topology>
    </subcellularLocation>
</comment>